<evidence type="ECO:0000259" key="11">
    <source>
        <dbReference type="Pfam" id="PF07992"/>
    </source>
</evidence>
<dbReference type="RefSeq" id="WP_136359374.1">
    <property type="nucleotide sequence ID" value="NZ_SSNY01000010.1"/>
</dbReference>
<organism evidence="12 13">
    <name type="scientific">Ollibium composti</name>
    <dbReference type="NCBI Taxonomy" id="2675109"/>
    <lineage>
        <taxon>Bacteria</taxon>
        <taxon>Pseudomonadati</taxon>
        <taxon>Pseudomonadota</taxon>
        <taxon>Alphaproteobacteria</taxon>
        <taxon>Hyphomicrobiales</taxon>
        <taxon>Phyllobacteriaceae</taxon>
        <taxon>Ollibium</taxon>
    </lineage>
</organism>
<sequence length="678" mass="73253">MSHDPLLQPFRLKHLTLRNRIVSTSHEPAYGEQGMPKDRYRLYHLEKARGGASLTMIGTSMVSRDSPSSFGSNLVLHRPEIETWLRRLADDVHAEGAAVMLQITHLGRRTSHYAGDWLPAVSASAIPEPFHRATPKVAEDWDLQRIIAGYAAAALRCREAGLDGVEIECYGHLFDGFLSPLTNRRDDAWGGTPEKRLAFPRAVVQAIRKAVGPDFIVGLRAAVDEDDPEGLSLEGGLNAVRVLAGDGIDFLSVIKGTIGNDEGLARVIPPMGTPSAPFLDFAGAVKRALDLPVMHAARINDVATARHAVREGLLDLVGMTRAMMADPHLVNKVASGQVDRIRPCVGATYCLDALHRTGDSKCIHNPSTGREGTIPHVIPKSPAPGRRAVVIGAGPAGLEAARVLAERGHKVIVFEANKAPGGQILIASRSQRRRDLIGIVDWRLAEADILGIDIRCSVYADVDDVLAESPDVVVVATGGLPDRSFLSEGADLVLDSWEVMTGDPLSGDVLVFDAMGNHAGLDATETATASAGTVEYVTPARTIAPEVGPLTSPGYLRMFAERDVTTTLGWRLRKVTRTDDGRLAAHLTHEYSDMTRIRIVDHVVVEQGTLPNDDLYFGLVPHSINCGELDQEAFVGIRPQEIVRNPVGTFRLFRIGDAVAGRNIHAAIYDAARLCLPV</sequence>
<evidence type="ECO:0000256" key="1">
    <source>
        <dbReference type="ARBA" id="ARBA00001917"/>
    </source>
</evidence>
<evidence type="ECO:0000256" key="3">
    <source>
        <dbReference type="ARBA" id="ARBA00011048"/>
    </source>
</evidence>
<feature type="domain" description="FAD/NAD(P)-binding" evidence="11">
    <location>
        <begin position="388"/>
        <end position="616"/>
    </location>
</feature>
<gene>
    <name evidence="12" type="ORF">E6C48_17055</name>
</gene>
<comment type="cofactor">
    <cofactor evidence="2">
        <name>[4Fe-4S] cluster</name>
        <dbReference type="ChEBI" id="CHEBI:49883"/>
    </cofactor>
</comment>
<dbReference type="InterPro" id="IPR013785">
    <property type="entry name" value="Aldolase_TIM"/>
</dbReference>
<accession>A0ABY2Q5V6</accession>
<reference evidence="12 13" key="1">
    <citation type="submission" date="2019-04" db="EMBL/GenBank/DDBJ databases">
        <title>Mesorhizobium composti sp. nov., isolated from compost.</title>
        <authorList>
            <person name="Lin S.-Y."/>
            <person name="Hameed A."/>
            <person name="Hsieh Y.-T."/>
            <person name="Young C.-C."/>
        </authorList>
    </citation>
    <scope>NUCLEOTIDE SEQUENCE [LARGE SCALE GENOMIC DNA]</scope>
    <source>
        <strain evidence="12 13">CC-YTH430</strain>
    </source>
</reference>
<dbReference type="PANTHER" id="PTHR42917">
    <property type="entry name" value="2,4-DIENOYL-COA REDUCTASE"/>
    <property type="match status" value="1"/>
</dbReference>
<evidence type="ECO:0000256" key="8">
    <source>
        <dbReference type="ARBA" id="ARBA00023004"/>
    </source>
</evidence>
<keyword evidence="6" id="KW-0479">Metal-binding</keyword>
<dbReference type="CDD" id="cd04734">
    <property type="entry name" value="OYE_like_3_FMN"/>
    <property type="match status" value="1"/>
</dbReference>
<keyword evidence="13" id="KW-1185">Reference proteome</keyword>
<protein>
    <submittedName>
        <fullName evidence="12">FAD-binding protein</fullName>
    </submittedName>
</protein>
<dbReference type="Pfam" id="PF00724">
    <property type="entry name" value="Oxidored_FMN"/>
    <property type="match status" value="1"/>
</dbReference>
<dbReference type="Pfam" id="PF07992">
    <property type="entry name" value="Pyr_redox_2"/>
    <property type="match status" value="1"/>
</dbReference>
<dbReference type="SUPFAM" id="SSF51905">
    <property type="entry name" value="FAD/NAD(P)-binding domain"/>
    <property type="match status" value="1"/>
</dbReference>
<dbReference type="Gene3D" id="3.20.20.70">
    <property type="entry name" value="Aldolase class I"/>
    <property type="match status" value="1"/>
</dbReference>
<dbReference type="InterPro" id="IPR001155">
    <property type="entry name" value="OxRdtase_FMN_N"/>
</dbReference>
<keyword evidence="8" id="KW-0408">Iron</keyword>
<feature type="domain" description="NADH:flavin oxidoreductase/NADH oxidase N-terminal" evidence="10">
    <location>
        <begin position="6"/>
        <end position="337"/>
    </location>
</feature>
<dbReference type="Gene3D" id="3.40.50.720">
    <property type="entry name" value="NAD(P)-binding Rossmann-like Domain"/>
    <property type="match status" value="1"/>
</dbReference>
<evidence type="ECO:0000256" key="5">
    <source>
        <dbReference type="ARBA" id="ARBA00022643"/>
    </source>
</evidence>
<dbReference type="Gene3D" id="3.50.50.60">
    <property type="entry name" value="FAD/NAD(P)-binding domain"/>
    <property type="match status" value="1"/>
</dbReference>
<evidence type="ECO:0000313" key="13">
    <source>
        <dbReference type="Proteomes" id="UP000306441"/>
    </source>
</evidence>
<evidence type="ECO:0000256" key="2">
    <source>
        <dbReference type="ARBA" id="ARBA00001966"/>
    </source>
</evidence>
<dbReference type="SUPFAM" id="SSF51395">
    <property type="entry name" value="FMN-linked oxidoreductases"/>
    <property type="match status" value="1"/>
</dbReference>
<evidence type="ECO:0000256" key="4">
    <source>
        <dbReference type="ARBA" id="ARBA00022630"/>
    </source>
</evidence>
<comment type="cofactor">
    <cofactor evidence="1">
        <name>FMN</name>
        <dbReference type="ChEBI" id="CHEBI:58210"/>
    </cofactor>
</comment>
<evidence type="ECO:0000256" key="6">
    <source>
        <dbReference type="ARBA" id="ARBA00022723"/>
    </source>
</evidence>
<name>A0ABY2Q5V6_9HYPH</name>
<comment type="similarity">
    <text evidence="3">In the N-terminal section; belongs to the NADH:flavin oxidoreductase/NADH oxidase family.</text>
</comment>
<dbReference type="PANTHER" id="PTHR42917:SF2">
    <property type="entry name" value="2,4-DIENOYL-COA REDUCTASE [(2E)-ENOYL-COA-PRODUCING]"/>
    <property type="match status" value="1"/>
</dbReference>
<evidence type="ECO:0000313" key="12">
    <source>
        <dbReference type="EMBL" id="THF55778.1"/>
    </source>
</evidence>
<dbReference type="InterPro" id="IPR036188">
    <property type="entry name" value="FAD/NAD-bd_sf"/>
</dbReference>
<dbReference type="PRINTS" id="PR00368">
    <property type="entry name" value="FADPNR"/>
</dbReference>
<evidence type="ECO:0000256" key="7">
    <source>
        <dbReference type="ARBA" id="ARBA00023002"/>
    </source>
</evidence>
<comment type="caution">
    <text evidence="12">The sequence shown here is derived from an EMBL/GenBank/DDBJ whole genome shotgun (WGS) entry which is preliminary data.</text>
</comment>
<proteinExistence type="inferred from homology"/>
<dbReference type="InterPro" id="IPR051793">
    <property type="entry name" value="NADH:flavin_oxidoreductase"/>
</dbReference>
<dbReference type="InterPro" id="IPR023753">
    <property type="entry name" value="FAD/NAD-binding_dom"/>
</dbReference>
<keyword evidence="4" id="KW-0285">Flavoprotein</keyword>
<keyword evidence="9" id="KW-0411">Iron-sulfur</keyword>
<keyword evidence="7" id="KW-0560">Oxidoreductase</keyword>
<evidence type="ECO:0000259" key="10">
    <source>
        <dbReference type="Pfam" id="PF00724"/>
    </source>
</evidence>
<dbReference type="Proteomes" id="UP000306441">
    <property type="component" value="Unassembled WGS sequence"/>
</dbReference>
<keyword evidence="5" id="KW-0288">FMN</keyword>
<evidence type="ECO:0000256" key="9">
    <source>
        <dbReference type="ARBA" id="ARBA00023014"/>
    </source>
</evidence>
<dbReference type="EMBL" id="SSNY01000010">
    <property type="protein sequence ID" value="THF55778.1"/>
    <property type="molecule type" value="Genomic_DNA"/>
</dbReference>
<dbReference type="PRINTS" id="PR00411">
    <property type="entry name" value="PNDRDTASEI"/>
</dbReference>